<dbReference type="InterPro" id="IPR029063">
    <property type="entry name" value="SAM-dependent_MTases_sf"/>
</dbReference>
<evidence type="ECO:0000256" key="4">
    <source>
        <dbReference type="ARBA" id="ARBA00022679"/>
    </source>
</evidence>
<dbReference type="Proteomes" id="UP001149090">
    <property type="component" value="Unassembled WGS sequence"/>
</dbReference>
<keyword evidence="5" id="KW-0949">S-adenosyl-L-methionine</keyword>
<keyword evidence="4" id="KW-0808">Transferase</keyword>
<evidence type="ECO:0000256" key="5">
    <source>
        <dbReference type="ARBA" id="ARBA00022691"/>
    </source>
</evidence>
<dbReference type="EMBL" id="JAPDFW010000129">
    <property type="protein sequence ID" value="KAJ5067329.1"/>
    <property type="molecule type" value="Genomic_DNA"/>
</dbReference>
<evidence type="ECO:0000313" key="6">
    <source>
        <dbReference type="EMBL" id="KAJ5067329.1"/>
    </source>
</evidence>
<dbReference type="Gene3D" id="3.40.50.150">
    <property type="entry name" value="Vaccinia Virus protein VP39"/>
    <property type="match status" value="1"/>
</dbReference>
<dbReference type="OrthoDB" id="978at2759"/>
<dbReference type="EC" id="2.1.1.22" evidence="2"/>
<keyword evidence="3" id="KW-0489">Methyltransferase</keyword>
<name>A0A9Q0R4U5_ANAIG</name>
<dbReference type="Pfam" id="PF07942">
    <property type="entry name" value="CARME"/>
    <property type="match status" value="1"/>
</dbReference>
<dbReference type="PANTHER" id="PTHR12303">
    <property type="entry name" value="CARNOSINE N-METHYLTRANSFERASE"/>
    <property type="match status" value="1"/>
</dbReference>
<organism evidence="6 7">
    <name type="scientific">Anaeramoeba ignava</name>
    <name type="common">Anaerobic marine amoeba</name>
    <dbReference type="NCBI Taxonomy" id="1746090"/>
    <lineage>
        <taxon>Eukaryota</taxon>
        <taxon>Metamonada</taxon>
        <taxon>Anaeramoebidae</taxon>
        <taxon>Anaeramoeba</taxon>
    </lineage>
</organism>
<accession>A0A9Q0R4U5</accession>
<evidence type="ECO:0000256" key="1">
    <source>
        <dbReference type="ARBA" id="ARBA00010086"/>
    </source>
</evidence>
<dbReference type="GO" id="GO:0030735">
    <property type="term" value="F:carnosine N-methyltransferase activity"/>
    <property type="evidence" value="ECO:0007669"/>
    <property type="project" value="UniProtKB-EC"/>
</dbReference>
<dbReference type="GO" id="GO:0032259">
    <property type="term" value="P:methylation"/>
    <property type="evidence" value="ECO:0007669"/>
    <property type="project" value="UniProtKB-KW"/>
</dbReference>
<dbReference type="InterPro" id="IPR012901">
    <property type="entry name" value="CARME"/>
</dbReference>
<proteinExistence type="inferred from homology"/>
<dbReference type="OMA" id="WSHHATE"/>
<dbReference type="AlphaFoldDB" id="A0A9Q0R4U5"/>
<dbReference type="SMART" id="SM01296">
    <property type="entry name" value="N2227"/>
    <property type="match status" value="1"/>
</dbReference>
<comment type="similarity">
    <text evidence="1">Belongs to the carnosine N-methyltransferase family.</text>
</comment>
<protein>
    <recommendedName>
        <fullName evidence="2">carnosine N-methyltransferase</fullName>
        <ecNumber evidence="2">2.1.1.22</ecNumber>
    </recommendedName>
</protein>
<dbReference type="SUPFAM" id="SSF53335">
    <property type="entry name" value="S-adenosyl-L-methionine-dependent methyltransferases"/>
    <property type="match status" value="1"/>
</dbReference>
<comment type="caution">
    <text evidence="6">The sequence shown here is derived from an EMBL/GenBank/DDBJ whole genome shotgun (WGS) entry which is preliminary data.</text>
</comment>
<dbReference type="PANTHER" id="PTHR12303:SF6">
    <property type="entry name" value="CARNOSINE N-METHYLTRANSFERASE"/>
    <property type="match status" value="1"/>
</dbReference>
<sequence>MEIDSNDFNEKKSQSFNEISYLWQTLNSFLSYEEFSIKKIEEEEKNISGLIIKYGKHLNLKKFEEKFQKIKHAIKLNSQILHFIAEPYLMKFEIPENFTPYSNEYQVSRIRSIFRIIMRDWSEDGKIERDQSYSLIVQKLNEYFPDQQKRNEIKVLVPGCGLGRLPFEIAYNGYFCEGNDFSLQLLLTSSMIINTKVEKVNQFSIFPYLHETSNTIKNEDRLKEVKFPDIDTFQISNEKFSICGGDFIEVYRNQQNQWDCVVTCFFIDTAHVIYNYIEIIWEILKPNGIWINFGPLQYHWADLPGETSLEISYEELKEFSISLGFNFQFETFTSCSYTSCPNSMLQYTYNSSFFVCSKKY</sequence>
<evidence type="ECO:0000256" key="3">
    <source>
        <dbReference type="ARBA" id="ARBA00022603"/>
    </source>
</evidence>
<reference evidence="6" key="1">
    <citation type="submission" date="2022-10" db="EMBL/GenBank/DDBJ databases">
        <title>Novel sulphate-reducing endosymbionts in the free-living metamonad Anaeramoeba.</title>
        <authorList>
            <person name="Jerlstrom-Hultqvist J."/>
            <person name="Cepicka I."/>
            <person name="Gallot-Lavallee L."/>
            <person name="Salas-Leiva D."/>
            <person name="Curtis B.A."/>
            <person name="Zahonova K."/>
            <person name="Pipaliya S."/>
            <person name="Dacks J."/>
            <person name="Roger A.J."/>
        </authorList>
    </citation>
    <scope>NUCLEOTIDE SEQUENCE</scope>
    <source>
        <strain evidence="6">BMAN</strain>
    </source>
</reference>
<evidence type="ECO:0000313" key="7">
    <source>
        <dbReference type="Proteomes" id="UP001149090"/>
    </source>
</evidence>
<keyword evidence="7" id="KW-1185">Reference proteome</keyword>
<evidence type="ECO:0000256" key="2">
    <source>
        <dbReference type="ARBA" id="ARBA00012003"/>
    </source>
</evidence>
<gene>
    <name evidence="6" type="ORF">M0811_12999</name>
</gene>